<sequence length="404" mass="42656">MTLPRPRRFLLLLLLCLLAGGAAWWFWQRSQTPAQPAVLTATVVRGNIEQTVLATGTLRPARLVAVGSQVSGRITSVDVTLGQTVRAGDLIAQIDSRTQENALKTAEAALAASQAQRVEKEASLRLAEITLTRQSGLYERRAVSQADVDTARANVDTANAQIAALDAQIEQGKVAVSNAQTNLGYTRITAPIDGTVLAVTSQQGQTLNANQSTPTIVVLGQLDRMTVEAEISEADILKVSPGQDVYFSVLGDSGRRYEGKLETIDPAPESITSDRAISTSTSASSSTSSTSAIYYFGNFDIDNADGRLRTYMTAEVHIVLGRATGVLTIPSAAVSLPRADGSRSVQVQSADGSVSRRQVEIGLDDKVTAEVTSGLQEGDRVVTGTAAGVAGDGSQRRPRGPMGF</sequence>
<dbReference type="Gene3D" id="2.40.30.170">
    <property type="match status" value="1"/>
</dbReference>
<dbReference type="EMBL" id="NIPW01000005">
    <property type="protein sequence ID" value="OWJ80336.1"/>
    <property type="molecule type" value="Genomic_DNA"/>
</dbReference>
<dbReference type="InterPro" id="IPR058625">
    <property type="entry name" value="MdtA-like_BSH"/>
</dbReference>
<dbReference type="Pfam" id="PF25876">
    <property type="entry name" value="HH_MFP_RND"/>
    <property type="match status" value="1"/>
</dbReference>
<evidence type="ECO:0000256" key="6">
    <source>
        <dbReference type="ARBA" id="ARBA00023054"/>
    </source>
</evidence>
<dbReference type="PANTHER" id="PTHR30469">
    <property type="entry name" value="MULTIDRUG RESISTANCE PROTEIN MDTA"/>
    <property type="match status" value="1"/>
</dbReference>
<dbReference type="GO" id="GO:1990281">
    <property type="term" value="C:efflux pump complex"/>
    <property type="evidence" value="ECO:0007669"/>
    <property type="project" value="TreeGrafter"/>
</dbReference>
<dbReference type="NCBIfam" id="TIGR01730">
    <property type="entry name" value="RND_mfp"/>
    <property type="match status" value="1"/>
</dbReference>
<dbReference type="GO" id="GO:1990961">
    <property type="term" value="P:xenobiotic detoxification by transmembrane export across the plasma membrane"/>
    <property type="evidence" value="ECO:0007669"/>
    <property type="project" value="InterPro"/>
</dbReference>
<dbReference type="Gene3D" id="2.40.420.20">
    <property type="match status" value="1"/>
</dbReference>
<dbReference type="Gene3D" id="2.40.50.100">
    <property type="match status" value="1"/>
</dbReference>
<keyword evidence="3" id="KW-0813">Transport</keyword>
<keyword evidence="4" id="KW-1003">Cell membrane</keyword>
<keyword evidence="7" id="KW-0472">Membrane</keyword>
<dbReference type="Gene3D" id="6.10.140.1990">
    <property type="match status" value="1"/>
</dbReference>
<keyword evidence="14" id="KW-1185">Reference proteome</keyword>
<dbReference type="RefSeq" id="WP_088214167.1">
    <property type="nucleotide sequence ID" value="NZ_NIPW01000005.1"/>
</dbReference>
<dbReference type="InterPro" id="IPR006143">
    <property type="entry name" value="RND_pump_MFP"/>
</dbReference>
<name>A0A212AFY2_9RHOB</name>
<dbReference type="InterPro" id="IPR058627">
    <property type="entry name" value="MdtA-like_C"/>
</dbReference>
<dbReference type="Pfam" id="PF25917">
    <property type="entry name" value="BSH_RND"/>
    <property type="match status" value="1"/>
</dbReference>
<comment type="similarity">
    <text evidence="2">Belongs to the membrane fusion protein (MFP) (TC 8.A.1) family.</text>
</comment>
<dbReference type="SUPFAM" id="SSF111369">
    <property type="entry name" value="HlyD-like secretion proteins"/>
    <property type="match status" value="1"/>
</dbReference>
<evidence type="ECO:0000259" key="12">
    <source>
        <dbReference type="Pfam" id="PF25967"/>
    </source>
</evidence>
<evidence type="ECO:0000259" key="9">
    <source>
        <dbReference type="Pfam" id="PF25876"/>
    </source>
</evidence>
<dbReference type="GO" id="GO:1990195">
    <property type="term" value="C:macrolide transmembrane transporter complex"/>
    <property type="evidence" value="ECO:0007669"/>
    <property type="project" value="InterPro"/>
</dbReference>
<evidence type="ECO:0000256" key="3">
    <source>
        <dbReference type="ARBA" id="ARBA00022448"/>
    </source>
</evidence>
<dbReference type="InterPro" id="IPR030190">
    <property type="entry name" value="MacA_alpha-hairpin_sf"/>
</dbReference>
<comment type="subcellular location">
    <subcellularLocation>
        <location evidence="1">Cell membrane</location>
    </subcellularLocation>
</comment>
<reference evidence="13 14" key="1">
    <citation type="submission" date="2016-12" db="EMBL/GenBank/DDBJ databases">
        <title>Comparison of Traditional DNA-DNA Hybridization with In Silico Genomic Analysis.</title>
        <authorList>
            <person name="Nicholson A.C."/>
            <person name="Humrighouse B.W."/>
            <person name="Graziano J."/>
            <person name="Lasker B."/>
            <person name="Whitney A.M."/>
            <person name="Mcquiston J.R."/>
        </authorList>
    </citation>
    <scope>NUCLEOTIDE SEQUENCE [LARGE SCALE GENOMIC DNA]</scope>
    <source>
        <strain evidence="13 14">H2240</strain>
    </source>
</reference>
<protein>
    <submittedName>
        <fullName evidence="13">Efflux transporter periplasmic adaptor subunit</fullName>
    </submittedName>
</protein>
<dbReference type="InterPro" id="IPR058626">
    <property type="entry name" value="MdtA-like_b-barrel"/>
</dbReference>
<dbReference type="GO" id="GO:0015562">
    <property type="term" value="F:efflux transmembrane transporter activity"/>
    <property type="evidence" value="ECO:0007669"/>
    <property type="project" value="TreeGrafter"/>
</dbReference>
<feature type="domain" description="Multidrug resistance protein MdtA-like barrel-sandwich hybrid" evidence="10">
    <location>
        <begin position="63"/>
        <end position="218"/>
    </location>
</feature>
<comment type="caution">
    <text evidence="13">The sequence shown here is derived from an EMBL/GenBank/DDBJ whole genome shotgun (WGS) entry which is preliminary data.</text>
</comment>
<dbReference type="Proteomes" id="UP000196878">
    <property type="component" value="Unassembled WGS sequence"/>
</dbReference>
<feature type="domain" description="Multidrug resistance protein MdtA-like alpha-helical hairpin" evidence="9">
    <location>
        <begin position="110"/>
        <end position="186"/>
    </location>
</feature>
<dbReference type="Pfam" id="PF25944">
    <property type="entry name" value="Beta-barrel_RND"/>
    <property type="match status" value="1"/>
</dbReference>
<organism evidence="13 14">
    <name type="scientific">Haematobacter genomosp. 1</name>
    <dbReference type="NCBI Taxonomy" id="366618"/>
    <lineage>
        <taxon>Bacteria</taxon>
        <taxon>Pseudomonadati</taxon>
        <taxon>Pseudomonadota</taxon>
        <taxon>Alphaproteobacteria</taxon>
        <taxon>Rhodobacterales</taxon>
        <taxon>Paracoccaceae</taxon>
        <taxon>Haematobacter</taxon>
    </lineage>
</organism>
<evidence type="ECO:0000313" key="14">
    <source>
        <dbReference type="Proteomes" id="UP000196878"/>
    </source>
</evidence>
<keyword evidence="5" id="KW-0997">Cell inner membrane</keyword>
<dbReference type="InterPro" id="IPR058624">
    <property type="entry name" value="MdtA-like_HH"/>
</dbReference>
<proteinExistence type="inferred from homology"/>
<evidence type="ECO:0000256" key="1">
    <source>
        <dbReference type="ARBA" id="ARBA00004236"/>
    </source>
</evidence>
<feature type="domain" description="Multidrug resistance protein MdtA-like C-terminal permuted SH3" evidence="12">
    <location>
        <begin position="326"/>
        <end position="384"/>
    </location>
</feature>
<dbReference type="GO" id="GO:0030313">
    <property type="term" value="C:cell envelope"/>
    <property type="evidence" value="ECO:0007669"/>
    <property type="project" value="UniProtKB-SubCell"/>
</dbReference>
<dbReference type="OrthoDB" id="9791520at2"/>
<evidence type="ECO:0000256" key="2">
    <source>
        <dbReference type="ARBA" id="ARBA00009477"/>
    </source>
</evidence>
<gene>
    <name evidence="13" type="ORF">CDV49_03455</name>
</gene>
<feature type="domain" description="Multidrug resistance protein MdtA-like beta-barrel" evidence="11">
    <location>
        <begin position="225"/>
        <end position="272"/>
    </location>
</feature>
<feature type="region of interest" description="Disordered" evidence="8">
    <location>
        <begin position="385"/>
        <end position="404"/>
    </location>
</feature>
<evidence type="ECO:0000313" key="13">
    <source>
        <dbReference type="EMBL" id="OWJ80336.1"/>
    </source>
</evidence>
<dbReference type="PANTHER" id="PTHR30469:SF33">
    <property type="entry name" value="SLR1207 PROTEIN"/>
    <property type="match status" value="1"/>
</dbReference>
<evidence type="ECO:0000256" key="8">
    <source>
        <dbReference type="SAM" id="MobiDB-lite"/>
    </source>
</evidence>
<evidence type="ECO:0000256" key="7">
    <source>
        <dbReference type="ARBA" id="ARBA00023136"/>
    </source>
</evidence>
<dbReference type="GO" id="GO:0019898">
    <property type="term" value="C:extrinsic component of membrane"/>
    <property type="evidence" value="ECO:0007669"/>
    <property type="project" value="InterPro"/>
</dbReference>
<evidence type="ECO:0000259" key="10">
    <source>
        <dbReference type="Pfam" id="PF25917"/>
    </source>
</evidence>
<evidence type="ECO:0000256" key="4">
    <source>
        <dbReference type="ARBA" id="ARBA00022475"/>
    </source>
</evidence>
<dbReference type="AlphaFoldDB" id="A0A212AFY2"/>
<evidence type="ECO:0000256" key="5">
    <source>
        <dbReference type="ARBA" id="ARBA00022519"/>
    </source>
</evidence>
<evidence type="ECO:0000259" key="11">
    <source>
        <dbReference type="Pfam" id="PF25944"/>
    </source>
</evidence>
<dbReference type="Pfam" id="PF25967">
    <property type="entry name" value="RND-MFP_C"/>
    <property type="match status" value="1"/>
</dbReference>
<keyword evidence="6" id="KW-0175">Coiled coil</keyword>
<accession>A0A212AFY2</accession>